<dbReference type="EMBL" id="CP021069">
    <property type="protein sequence ID" value="AWG33163.1"/>
    <property type="molecule type" value="Genomic_DNA"/>
</dbReference>
<dbReference type="NCBIfam" id="TIGR03742">
    <property type="entry name" value="PRTRC_F"/>
    <property type="match status" value="1"/>
</dbReference>
<evidence type="ECO:0000313" key="1">
    <source>
        <dbReference type="EMBL" id="AWG33163.1"/>
    </source>
</evidence>
<reference evidence="1 2" key="1">
    <citation type="submission" date="2017-04" db="EMBL/GenBank/DDBJ databases">
        <title>Complete genome sequence of Burkholderia cenocepacia PC184 Midwest clone.</title>
        <authorList>
            <person name="Mulks M.H."/>
            <person name="Cooper V.S."/>
        </authorList>
    </citation>
    <scope>NUCLEOTIDE SEQUENCE [LARGE SCALE GENOMIC DNA]</scope>
    <source>
        <strain evidence="1 2">PC184 Mulks</strain>
    </source>
</reference>
<proteinExistence type="predicted"/>
<dbReference type="Proteomes" id="UP000244809">
    <property type="component" value="Chromosome 3"/>
</dbReference>
<organism evidence="1 2">
    <name type="scientific">Burkholderia cenocepacia</name>
    <dbReference type="NCBI Taxonomy" id="95486"/>
    <lineage>
        <taxon>Bacteria</taxon>
        <taxon>Pseudomonadati</taxon>
        <taxon>Pseudomonadota</taxon>
        <taxon>Betaproteobacteria</taxon>
        <taxon>Burkholderiales</taxon>
        <taxon>Burkholderiaceae</taxon>
        <taxon>Burkholderia</taxon>
        <taxon>Burkholderia cepacia complex</taxon>
    </lineage>
</organism>
<evidence type="ECO:0000313" key="2">
    <source>
        <dbReference type="Proteomes" id="UP000244809"/>
    </source>
</evidence>
<sequence>MTSTALTLPRIVGEVPARYVVGDSGQFSHNLALALMRGNMLTIEDAQLADDHRNERELARIALTRTWQELTDAHSIFEWSLRLSSDSCGPSYYRTGDDNSVWVSIHSDGGAGTAPVRFLRGSISHLESVMPGLGQTVLAVLYEACAHYLPSVLTPSETISIAGYMYWQGHANEIEALPELRMHYDDVDEATPEEFFEACSIPRRTEFFRDAPDWLVNPQQVLNTFDVHRAAEQDEIAALAVSACDEIYSLIAHGGPFARVDHFDSNAGPGIDFSLFLLWDHDDGTGRVIDDFLEHEMQGDALEAACAVSLSLAGKAVGNWFARVRNTSRLALAVEHLLDVIALRSPDSPAEPQRIQVHV</sequence>
<protein>
    <recommendedName>
        <fullName evidence="3">PRTRC system protein F</fullName>
    </recommendedName>
</protein>
<dbReference type="RefSeq" id="WP_006475889.1">
    <property type="nucleotide sequence ID" value="NZ_CADEUB010000012.1"/>
</dbReference>
<evidence type="ECO:0008006" key="3">
    <source>
        <dbReference type="Google" id="ProtNLM"/>
    </source>
</evidence>
<dbReference type="AlphaFoldDB" id="A0AAD0J992"/>
<dbReference type="Pfam" id="PF14456">
    <property type="entry name" value="alpha-hel2"/>
    <property type="match status" value="1"/>
</dbReference>
<accession>A0AAD0J992</accession>
<name>A0AAD0J992_9BURK</name>
<gene>
    <name evidence="1" type="ORF">B9Z07_31475</name>
</gene>
<dbReference type="InterPro" id="IPR022283">
    <property type="entry name" value="PRTRC_protein-F"/>
</dbReference>